<dbReference type="Pfam" id="PF12796">
    <property type="entry name" value="Ank_2"/>
    <property type="match status" value="1"/>
</dbReference>
<dbReference type="SMART" id="SM00248">
    <property type="entry name" value="ANK"/>
    <property type="match status" value="2"/>
</dbReference>
<evidence type="ECO:0000313" key="4">
    <source>
        <dbReference type="EMBL" id="TGL63068.1"/>
    </source>
</evidence>
<dbReference type="RefSeq" id="WP_135621489.1">
    <property type="nucleotide sequence ID" value="NZ_RQGD01000005.1"/>
</dbReference>
<dbReference type="OrthoDB" id="331277at2"/>
<name>A0A4R9K8V2_9LEPT</name>
<evidence type="ECO:0000313" key="5">
    <source>
        <dbReference type="Proteomes" id="UP000297693"/>
    </source>
</evidence>
<dbReference type="PANTHER" id="PTHR24171">
    <property type="entry name" value="ANKYRIN REPEAT DOMAIN-CONTAINING PROTEIN 39-RELATED"/>
    <property type="match status" value="1"/>
</dbReference>
<dbReference type="SUPFAM" id="SSF48403">
    <property type="entry name" value="Ankyrin repeat"/>
    <property type="match status" value="1"/>
</dbReference>
<accession>A0A4R9K8V2</accession>
<keyword evidence="2 3" id="KW-0040">ANK repeat</keyword>
<feature type="repeat" description="ANK" evidence="3">
    <location>
        <begin position="109"/>
        <end position="141"/>
    </location>
</feature>
<organism evidence="4 5">
    <name type="scientific">Leptospira ognonensis</name>
    <dbReference type="NCBI Taxonomy" id="2484945"/>
    <lineage>
        <taxon>Bacteria</taxon>
        <taxon>Pseudomonadati</taxon>
        <taxon>Spirochaetota</taxon>
        <taxon>Spirochaetia</taxon>
        <taxon>Leptospirales</taxon>
        <taxon>Leptospiraceae</taxon>
        <taxon>Leptospira</taxon>
    </lineage>
</organism>
<dbReference type="InterPro" id="IPR002110">
    <property type="entry name" value="Ankyrin_rpt"/>
</dbReference>
<dbReference type="InterPro" id="IPR036770">
    <property type="entry name" value="Ankyrin_rpt-contain_sf"/>
</dbReference>
<feature type="repeat" description="ANK" evidence="3">
    <location>
        <begin position="76"/>
        <end position="108"/>
    </location>
</feature>
<keyword evidence="5" id="KW-1185">Reference proteome</keyword>
<proteinExistence type="predicted"/>
<comment type="caution">
    <text evidence="4">The sequence shown here is derived from an EMBL/GenBank/DDBJ whole genome shotgun (WGS) entry which is preliminary data.</text>
</comment>
<dbReference type="PANTHER" id="PTHR24171:SF9">
    <property type="entry name" value="ANKYRIN REPEAT DOMAIN-CONTAINING PROTEIN 39"/>
    <property type="match status" value="1"/>
</dbReference>
<evidence type="ECO:0000256" key="1">
    <source>
        <dbReference type="ARBA" id="ARBA00022737"/>
    </source>
</evidence>
<dbReference type="PROSITE" id="PS50088">
    <property type="entry name" value="ANK_REPEAT"/>
    <property type="match status" value="2"/>
</dbReference>
<dbReference type="Gene3D" id="1.25.40.20">
    <property type="entry name" value="Ankyrin repeat-containing domain"/>
    <property type="match status" value="2"/>
</dbReference>
<dbReference type="AlphaFoldDB" id="A0A4R9K8V2"/>
<keyword evidence="1" id="KW-0677">Repeat</keyword>
<dbReference type="Proteomes" id="UP000297693">
    <property type="component" value="Unassembled WGS sequence"/>
</dbReference>
<dbReference type="PROSITE" id="PS50297">
    <property type="entry name" value="ANK_REP_REGION"/>
    <property type="match status" value="2"/>
</dbReference>
<evidence type="ECO:0000256" key="3">
    <source>
        <dbReference type="PROSITE-ProRule" id="PRU00023"/>
    </source>
</evidence>
<gene>
    <name evidence="4" type="ORF">EHQ58_01050</name>
</gene>
<sequence length="167" mass="18825">MDPLHLLDLSRRFNYTLILSVLTLASFGTNCQSEEAVKKDAMALEHRYFRAIEYGKLNEVEACLAEGLPVDRKDPRGNSGLMHAVDHENFNLVSFLIEKGANVNHRNLVGETALYRAVFRGNLSLVKFLVEKGAEIKIKNIEGISPIHLADERGEETIQNFLEKSKQ</sequence>
<protein>
    <submittedName>
        <fullName evidence="4">Ankyrin repeat domain-containing protein</fullName>
    </submittedName>
</protein>
<evidence type="ECO:0000256" key="2">
    <source>
        <dbReference type="ARBA" id="ARBA00023043"/>
    </source>
</evidence>
<dbReference type="EMBL" id="RQGD01000005">
    <property type="protein sequence ID" value="TGL63068.1"/>
    <property type="molecule type" value="Genomic_DNA"/>
</dbReference>
<reference evidence="4" key="1">
    <citation type="journal article" date="2019" name="PLoS Negl. Trop. Dis.">
        <title>Revisiting the worldwide diversity of Leptospira species in the environment.</title>
        <authorList>
            <person name="Vincent A.T."/>
            <person name="Schiettekatte O."/>
            <person name="Bourhy P."/>
            <person name="Veyrier F.J."/>
            <person name="Picardeau M."/>
        </authorList>
    </citation>
    <scope>NUCLEOTIDE SEQUENCE [LARGE SCALE GENOMIC DNA]</scope>
    <source>
        <strain evidence="4">201702476</strain>
    </source>
</reference>